<dbReference type="PROSITE" id="PS00629">
    <property type="entry name" value="IMP_1"/>
    <property type="match status" value="1"/>
</dbReference>
<keyword evidence="6 7" id="KW-0460">Magnesium</keyword>
<dbReference type="SUPFAM" id="SSF56655">
    <property type="entry name" value="Carbohydrate phosphatase"/>
    <property type="match status" value="1"/>
</dbReference>
<name>A0A084H3C6_METID</name>
<comment type="cofactor">
    <cofactor evidence="2 7">
        <name>Mg(2+)</name>
        <dbReference type="ChEBI" id="CHEBI:18420"/>
    </cofactor>
</comment>
<dbReference type="Proteomes" id="UP000028549">
    <property type="component" value="Unassembled WGS sequence"/>
</dbReference>
<protein>
    <recommendedName>
        <fullName evidence="3">inositol-phosphate phosphatase</fullName>
        <ecNumber evidence="3">3.1.3.25</ecNumber>
    </recommendedName>
</protein>
<dbReference type="GO" id="GO:0006020">
    <property type="term" value="P:inositol metabolic process"/>
    <property type="evidence" value="ECO:0007669"/>
    <property type="project" value="TreeGrafter"/>
</dbReference>
<accession>A0A084H3C6</accession>
<dbReference type="OrthoDB" id="9772456at2"/>
<keyword evidence="5" id="KW-0378">Hydrolase</keyword>
<dbReference type="GO" id="GO:0007165">
    <property type="term" value="P:signal transduction"/>
    <property type="evidence" value="ECO:0007669"/>
    <property type="project" value="TreeGrafter"/>
</dbReference>
<dbReference type="CDD" id="cd01637">
    <property type="entry name" value="IMPase_like"/>
    <property type="match status" value="1"/>
</dbReference>
<dbReference type="GO" id="GO:0046872">
    <property type="term" value="F:metal ion binding"/>
    <property type="evidence" value="ECO:0007669"/>
    <property type="project" value="UniProtKB-KW"/>
</dbReference>
<evidence type="ECO:0000256" key="5">
    <source>
        <dbReference type="ARBA" id="ARBA00022801"/>
    </source>
</evidence>
<dbReference type="PROSITE" id="PS00630">
    <property type="entry name" value="IMP_2"/>
    <property type="match status" value="1"/>
</dbReference>
<dbReference type="Pfam" id="PF00459">
    <property type="entry name" value="Inositol_P"/>
    <property type="match status" value="1"/>
</dbReference>
<dbReference type="Gene3D" id="3.40.190.80">
    <property type="match status" value="1"/>
</dbReference>
<dbReference type="RefSeq" id="WP_029285128.1">
    <property type="nucleotide sequence ID" value="NZ_CP176757.1"/>
</dbReference>
<proteinExistence type="predicted"/>
<dbReference type="GO" id="GO:0046854">
    <property type="term" value="P:phosphatidylinositol phosphate biosynthetic process"/>
    <property type="evidence" value="ECO:0007669"/>
    <property type="project" value="InterPro"/>
</dbReference>
<dbReference type="EMBL" id="JNVC02000001">
    <property type="protein sequence ID" value="KEZ54088.1"/>
    <property type="molecule type" value="Genomic_DNA"/>
</dbReference>
<dbReference type="EC" id="3.1.3.25" evidence="3"/>
<evidence type="ECO:0000256" key="4">
    <source>
        <dbReference type="ARBA" id="ARBA00022723"/>
    </source>
</evidence>
<comment type="catalytic activity">
    <reaction evidence="1">
        <text>a myo-inositol phosphate + H2O = myo-inositol + phosphate</text>
        <dbReference type="Rhea" id="RHEA:24056"/>
        <dbReference type="ChEBI" id="CHEBI:15377"/>
        <dbReference type="ChEBI" id="CHEBI:17268"/>
        <dbReference type="ChEBI" id="CHEBI:43474"/>
        <dbReference type="ChEBI" id="CHEBI:84139"/>
        <dbReference type="EC" id="3.1.3.25"/>
    </reaction>
</comment>
<keyword evidence="4 7" id="KW-0479">Metal-binding</keyword>
<dbReference type="PANTHER" id="PTHR20854">
    <property type="entry name" value="INOSITOL MONOPHOSPHATASE"/>
    <property type="match status" value="1"/>
</dbReference>
<gene>
    <name evidence="8" type="ORF">GS18_0203955</name>
</gene>
<dbReference type="PANTHER" id="PTHR20854:SF4">
    <property type="entry name" value="INOSITOL-1-MONOPHOSPHATASE-RELATED"/>
    <property type="match status" value="1"/>
</dbReference>
<evidence type="ECO:0000313" key="8">
    <source>
        <dbReference type="EMBL" id="KEZ54088.1"/>
    </source>
</evidence>
<feature type="binding site" evidence="7">
    <location>
        <position position="214"/>
    </location>
    <ligand>
        <name>Mg(2+)</name>
        <dbReference type="ChEBI" id="CHEBI:18420"/>
        <label>1</label>
        <note>catalytic</note>
    </ligand>
</feature>
<dbReference type="AlphaFoldDB" id="A0A084H3C6"/>
<comment type="caution">
    <text evidence="8">The sequence shown here is derived from an EMBL/GenBank/DDBJ whole genome shotgun (WGS) entry which is preliminary data.</text>
</comment>
<feature type="binding site" evidence="7">
    <location>
        <position position="69"/>
    </location>
    <ligand>
        <name>Mg(2+)</name>
        <dbReference type="ChEBI" id="CHEBI:18420"/>
        <label>1</label>
        <note>catalytic</note>
    </ligand>
</feature>
<organism evidence="8 9">
    <name type="scientific">Metabacillus indicus</name>
    <name type="common">Bacillus indicus</name>
    <dbReference type="NCBI Taxonomy" id="246786"/>
    <lineage>
        <taxon>Bacteria</taxon>
        <taxon>Bacillati</taxon>
        <taxon>Bacillota</taxon>
        <taxon>Bacilli</taxon>
        <taxon>Bacillales</taxon>
        <taxon>Bacillaceae</taxon>
        <taxon>Metabacillus</taxon>
    </lineage>
</organism>
<sequence>MENWTKIEQDAKTWIYEAGEKIRQSFQKVLSVQAKSNPDDLVTNMDKETEQYLISKINHTYPDHKILGEEGFGDKPDSMDGVIWIVDPIDGTMNFVHQQRNFAISIGIYENGVGQVGLIYDVVHDELYHAVKGKGAYMNDAELPKLEDVPLNEAVIALNATWVMENKRFDHSKLVPVAKAVRGTRSYGSATIECAYVAAGRLDAYITLRLAPWDFAAGLVLLEEVGAKASTLDGKPINMLGQNSIFVAKKGIHDTILNEYLNN</sequence>
<dbReference type="InterPro" id="IPR000760">
    <property type="entry name" value="Inositol_monophosphatase-like"/>
</dbReference>
<evidence type="ECO:0000256" key="6">
    <source>
        <dbReference type="ARBA" id="ARBA00022842"/>
    </source>
</evidence>
<dbReference type="InterPro" id="IPR020583">
    <property type="entry name" value="Inositol_monoP_metal-BS"/>
</dbReference>
<dbReference type="InterPro" id="IPR020550">
    <property type="entry name" value="Inositol_monophosphatase_CS"/>
</dbReference>
<evidence type="ECO:0000256" key="3">
    <source>
        <dbReference type="ARBA" id="ARBA00013106"/>
    </source>
</evidence>
<evidence type="ECO:0000256" key="7">
    <source>
        <dbReference type="PIRSR" id="PIRSR600760-2"/>
    </source>
</evidence>
<dbReference type="FunFam" id="3.30.540.10:FF:000003">
    <property type="entry name" value="Inositol-1-monophosphatase"/>
    <property type="match status" value="1"/>
</dbReference>
<evidence type="ECO:0000256" key="2">
    <source>
        <dbReference type="ARBA" id="ARBA00001946"/>
    </source>
</evidence>
<dbReference type="STRING" id="246786.GS18_0203955"/>
<dbReference type="PRINTS" id="PR00377">
    <property type="entry name" value="IMPHPHTASES"/>
</dbReference>
<feature type="binding site" evidence="7">
    <location>
        <position position="89"/>
    </location>
    <ligand>
        <name>Mg(2+)</name>
        <dbReference type="ChEBI" id="CHEBI:18420"/>
        <label>1</label>
        <note>catalytic</note>
    </ligand>
</feature>
<keyword evidence="9" id="KW-1185">Reference proteome</keyword>
<feature type="binding site" evidence="7">
    <location>
        <position position="87"/>
    </location>
    <ligand>
        <name>Mg(2+)</name>
        <dbReference type="ChEBI" id="CHEBI:18420"/>
        <label>1</label>
        <note>catalytic</note>
    </ligand>
</feature>
<evidence type="ECO:0000256" key="1">
    <source>
        <dbReference type="ARBA" id="ARBA00001033"/>
    </source>
</evidence>
<dbReference type="GO" id="GO:0008934">
    <property type="term" value="F:inositol monophosphate 1-phosphatase activity"/>
    <property type="evidence" value="ECO:0007669"/>
    <property type="project" value="TreeGrafter"/>
</dbReference>
<feature type="binding site" evidence="7">
    <location>
        <position position="90"/>
    </location>
    <ligand>
        <name>Mg(2+)</name>
        <dbReference type="ChEBI" id="CHEBI:18420"/>
        <label>2</label>
    </ligand>
</feature>
<evidence type="ECO:0000313" key="9">
    <source>
        <dbReference type="Proteomes" id="UP000028549"/>
    </source>
</evidence>
<dbReference type="Gene3D" id="3.30.540.10">
    <property type="entry name" value="Fructose-1,6-Bisphosphatase, subunit A, domain 1"/>
    <property type="match status" value="1"/>
</dbReference>
<reference evidence="8 9" key="1">
    <citation type="journal article" date="2005" name="Int. J. Syst. Evol. Microbiol.">
        <title>Bacillus cibi sp. nov., isolated from jeotgal, a traditional Korean fermented seafood.</title>
        <authorList>
            <person name="Yoon J.H."/>
            <person name="Lee C.H."/>
            <person name="Oh T.K."/>
        </authorList>
    </citation>
    <scope>NUCLEOTIDE SEQUENCE [LARGE SCALE GENOMIC DNA]</scope>
    <source>
        <strain evidence="8 9">DSM 16189</strain>
    </source>
</reference>